<evidence type="ECO:0000313" key="2">
    <source>
        <dbReference type="Proteomes" id="UP000035548"/>
    </source>
</evidence>
<organism evidence="1 2">
    <name type="scientific">Corynebacterium uterequi</name>
    <dbReference type="NCBI Taxonomy" id="1072256"/>
    <lineage>
        <taxon>Bacteria</taxon>
        <taxon>Bacillati</taxon>
        <taxon>Actinomycetota</taxon>
        <taxon>Actinomycetes</taxon>
        <taxon>Mycobacteriales</taxon>
        <taxon>Corynebacteriaceae</taxon>
        <taxon>Corynebacterium</taxon>
    </lineage>
</organism>
<dbReference type="Proteomes" id="UP000035548">
    <property type="component" value="Chromosome"/>
</dbReference>
<dbReference type="OrthoDB" id="4462506at2"/>
<reference evidence="1 2" key="1">
    <citation type="journal article" date="2015" name="Genome Announc.">
        <title>Virulence Factor Genes Detected in the Complete Genome Sequence of Corynebacterium uterequi DSM 45634, Isolated from the Uterus of a Maiden Mare.</title>
        <authorList>
            <person name="Ruckert C."/>
            <person name="Kriete M."/>
            <person name="Jaenicke S."/>
            <person name="Winkler A."/>
            <person name="Tauch A."/>
        </authorList>
    </citation>
    <scope>NUCLEOTIDE SEQUENCE [LARGE SCALE GENOMIC DNA]</scope>
    <source>
        <strain evidence="1 2">DSM 45634</strain>
    </source>
</reference>
<keyword evidence="2" id="KW-1185">Reference proteome</keyword>
<accession>A0A0G3HG39</accession>
<dbReference type="AlphaFoldDB" id="A0A0G3HG39"/>
<dbReference type="RefSeq" id="WP_052844095.1">
    <property type="nucleotide sequence ID" value="NZ_CP011546.1"/>
</dbReference>
<evidence type="ECO:0000313" key="1">
    <source>
        <dbReference type="EMBL" id="AKK11700.1"/>
    </source>
</evidence>
<dbReference type="EMBL" id="CP011546">
    <property type="protein sequence ID" value="AKK11700.1"/>
    <property type="molecule type" value="Genomic_DNA"/>
</dbReference>
<dbReference type="PATRIC" id="fig|1072256.5.peg.1694"/>
<protein>
    <submittedName>
        <fullName evidence="1">Uncharacterized protein</fullName>
    </submittedName>
</protein>
<dbReference type="STRING" id="1072256.CUTER_08590"/>
<dbReference type="Pfam" id="PF10936">
    <property type="entry name" value="DUF2617"/>
    <property type="match status" value="1"/>
</dbReference>
<proteinExistence type="predicted"/>
<name>A0A0G3HG39_9CORY</name>
<reference evidence="2" key="2">
    <citation type="submission" date="2015-05" db="EMBL/GenBank/DDBJ databases">
        <title>Complete genome sequence of Corynebacterium uterequi DSM 45634, isolated from the uterus of a maiden mare.</title>
        <authorList>
            <person name="Ruckert C."/>
            <person name="Albersmeier A."/>
            <person name="Winkler A."/>
            <person name="Tauch A."/>
        </authorList>
    </citation>
    <scope>NUCLEOTIDE SEQUENCE [LARGE SCALE GENOMIC DNA]</scope>
    <source>
        <strain evidence="2">DSM 45634</strain>
    </source>
</reference>
<gene>
    <name evidence="1" type="ORF">CUTER_08590</name>
</gene>
<dbReference type="KEGG" id="cut:CUTER_08590"/>
<sequence length="183" mass="20116">MIQRLDITPVDTRPEQLKLSHEPADVEALASVEIEHPDFPGNFLRLAVIGASHIATVSGPEVTMTEEVSGRPRPKAIDLPEGAIGYMYDFTSAVKLFNEEAFAELVSRLSAWEDDGFSVVVEFPGDGPGHLTALRAAASIYGWSWETWHLYPAQRVAVETHSNQLFKHAFEPESGGQAGDEDR</sequence>
<dbReference type="InterPro" id="IPR024486">
    <property type="entry name" value="DUF2617"/>
</dbReference>